<dbReference type="NCBIfam" id="TIGR00756">
    <property type="entry name" value="PPR"/>
    <property type="match status" value="5"/>
</dbReference>
<feature type="repeat" description="PPR" evidence="3">
    <location>
        <begin position="354"/>
        <end position="388"/>
    </location>
</feature>
<feature type="repeat" description="PPR" evidence="3">
    <location>
        <begin position="248"/>
        <end position="278"/>
    </location>
</feature>
<evidence type="ECO:0000256" key="1">
    <source>
        <dbReference type="ARBA" id="ARBA00007626"/>
    </source>
</evidence>
<organism evidence="5 6">
    <name type="scientific">Thlaspi arvense</name>
    <name type="common">Field penny-cress</name>
    <dbReference type="NCBI Taxonomy" id="13288"/>
    <lineage>
        <taxon>Eukaryota</taxon>
        <taxon>Viridiplantae</taxon>
        <taxon>Streptophyta</taxon>
        <taxon>Embryophyta</taxon>
        <taxon>Tracheophyta</taxon>
        <taxon>Spermatophyta</taxon>
        <taxon>Magnoliopsida</taxon>
        <taxon>eudicotyledons</taxon>
        <taxon>Gunneridae</taxon>
        <taxon>Pentapetalae</taxon>
        <taxon>rosids</taxon>
        <taxon>malvids</taxon>
        <taxon>Brassicales</taxon>
        <taxon>Brassicaceae</taxon>
        <taxon>Thlaspideae</taxon>
        <taxon>Thlaspi</taxon>
    </lineage>
</organism>
<proteinExistence type="inferred from homology"/>
<feature type="repeat" description="PPR" evidence="3">
    <location>
        <begin position="319"/>
        <end position="353"/>
    </location>
</feature>
<dbReference type="Proteomes" id="UP000836841">
    <property type="component" value="Chromosome 3"/>
</dbReference>
<reference evidence="5 6" key="1">
    <citation type="submission" date="2022-03" db="EMBL/GenBank/DDBJ databases">
        <authorList>
            <person name="Nunn A."/>
            <person name="Chopra R."/>
            <person name="Nunn A."/>
            <person name="Contreras Garrido A."/>
        </authorList>
    </citation>
    <scope>NUCLEOTIDE SEQUENCE [LARGE SCALE GENOMIC DNA]</scope>
</reference>
<evidence type="ECO:0008006" key="7">
    <source>
        <dbReference type="Google" id="ProtNLM"/>
    </source>
</evidence>
<feature type="repeat" description="PPR" evidence="3">
    <location>
        <begin position="427"/>
        <end position="461"/>
    </location>
</feature>
<sequence length="528" mass="60392">MSSSLLKRILHPTRKPKPYSTFSIAPLTTVSSPPSDPSNPTSSSDPLITDAVTILTHHRSKSRWSTLRSLNPSGFTPSQFSEITLRLRNNPHLSLRFFLFTRRHFLCPHDIGSCSTLIHTLARSRLKSHARDVIRLALRLSDEDNDRDRVSKVFRSLIKSYNRCGSAPFVFDLLVESCLDSKQIDGAVMVTRKLRSKGINLQISTCNALISEVSKRRDALNGYKLYREVFDLDDVRDDEAKTFMVKPNVNTFNSMMVSFYREGEAEMVERVWREMEEEVGCSPNAYSFSVLMETYCSRGMMMEAEKIWEEMKLKRVDQDVVAYNTMIGGLCSNFEVTKAKKLFDEMVTKRIECTSLTYDRLVNGYCKVGDVDSAMVVYKEMKRKSFEAEGLTIEALVERLCDGDKRRVVEAAEIVKEAVRESEFCPSRRCYELLIKRLCEEGKMERALKIQAEMVGRGFKPSQETYKAFIDGYRRFADEETSALLAIEMAESLELRTEEEEVDEGAALLAFEIAESLKLRAEEEEKES</sequence>
<protein>
    <recommendedName>
        <fullName evidence="7">Pentatricopeptide repeat-containing protein</fullName>
    </recommendedName>
</protein>
<feature type="compositionally biased region" description="Basic residues" evidence="4">
    <location>
        <begin position="8"/>
        <end position="17"/>
    </location>
</feature>
<evidence type="ECO:0000256" key="3">
    <source>
        <dbReference type="PROSITE-ProRule" id="PRU00708"/>
    </source>
</evidence>
<name>A0AAU9RUI7_THLAR</name>
<evidence type="ECO:0000313" key="6">
    <source>
        <dbReference type="Proteomes" id="UP000836841"/>
    </source>
</evidence>
<dbReference type="PANTHER" id="PTHR47941">
    <property type="entry name" value="PENTATRICOPEPTIDE REPEAT-CONTAINING PROTEIN 3, MITOCHONDRIAL"/>
    <property type="match status" value="1"/>
</dbReference>
<dbReference type="EMBL" id="OU466859">
    <property type="protein sequence ID" value="CAH2051558.1"/>
    <property type="molecule type" value="Genomic_DNA"/>
</dbReference>
<evidence type="ECO:0000256" key="2">
    <source>
        <dbReference type="ARBA" id="ARBA00022737"/>
    </source>
</evidence>
<gene>
    <name evidence="5" type="ORF">TAV2_LOCUS10506</name>
</gene>
<dbReference type="AlphaFoldDB" id="A0AAU9RUI7"/>
<comment type="similarity">
    <text evidence="1">Belongs to the PPR family. P subfamily.</text>
</comment>
<feature type="compositionally biased region" description="Polar residues" evidence="4">
    <location>
        <begin position="20"/>
        <end position="30"/>
    </location>
</feature>
<dbReference type="Gene3D" id="1.25.40.10">
    <property type="entry name" value="Tetratricopeptide repeat domain"/>
    <property type="match status" value="4"/>
</dbReference>
<accession>A0AAU9RUI7</accession>
<feature type="repeat" description="PPR" evidence="3">
    <location>
        <begin position="284"/>
        <end position="318"/>
    </location>
</feature>
<dbReference type="PROSITE" id="PS51375">
    <property type="entry name" value="PPR"/>
    <property type="match status" value="5"/>
</dbReference>
<keyword evidence="6" id="KW-1185">Reference proteome</keyword>
<evidence type="ECO:0000256" key="4">
    <source>
        <dbReference type="SAM" id="MobiDB-lite"/>
    </source>
</evidence>
<keyword evidence="2" id="KW-0677">Repeat</keyword>
<dbReference type="InterPro" id="IPR011990">
    <property type="entry name" value="TPR-like_helical_dom_sf"/>
</dbReference>
<dbReference type="InterPro" id="IPR002885">
    <property type="entry name" value="PPR_rpt"/>
</dbReference>
<evidence type="ECO:0000313" key="5">
    <source>
        <dbReference type="EMBL" id="CAH2051558.1"/>
    </source>
</evidence>
<feature type="region of interest" description="Disordered" evidence="4">
    <location>
        <begin position="1"/>
        <end position="46"/>
    </location>
</feature>
<dbReference type="Pfam" id="PF13041">
    <property type="entry name" value="PPR_2"/>
    <property type="match status" value="3"/>
</dbReference>